<evidence type="ECO:0000256" key="14">
    <source>
        <dbReference type="ARBA" id="ARBA00022833"/>
    </source>
</evidence>
<evidence type="ECO:0000256" key="4">
    <source>
        <dbReference type="ARBA" id="ARBA00012513"/>
    </source>
</evidence>
<keyword evidence="5" id="KW-1003">Cell membrane</keyword>
<dbReference type="PROSITE" id="PS50898">
    <property type="entry name" value="RBD"/>
    <property type="match status" value="1"/>
</dbReference>
<evidence type="ECO:0000256" key="3">
    <source>
        <dbReference type="ARBA" id="ARBA00010507"/>
    </source>
</evidence>
<evidence type="ECO:0000256" key="16">
    <source>
        <dbReference type="ARBA" id="ARBA00023136"/>
    </source>
</evidence>
<dbReference type="EC" id="2.7.11.1" evidence="4"/>
<evidence type="ECO:0000256" key="5">
    <source>
        <dbReference type="ARBA" id="ARBA00022475"/>
    </source>
</evidence>
<keyword evidence="27" id="KW-1185">Reference proteome</keyword>
<dbReference type="Gene3D" id="3.30.200.20">
    <property type="entry name" value="Phosphorylase Kinase, domain 1"/>
    <property type="match status" value="1"/>
</dbReference>
<dbReference type="FunFam" id="3.30.60.20:FF:000004">
    <property type="entry name" value="B-Raf proto-oncogene serine/threonine-protein kinase"/>
    <property type="match status" value="1"/>
</dbReference>
<protein>
    <recommendedName>
        <fullName evidence="17">RAF proto-oncogene serine/threonine-protein kinase</fullName>
        <ecNumber evidence="4">2.7.11.1</ecNumber>
    </recommendedName>
    <alternativeName>
        <fullName evidence="18">Raf-1</fullName>
    </alternativeName>
</protein>
<keyword evidence="13" id="KW-0418">Kinase</keyword>
<dbReference type="FunFam" id="3.30.200.20:FF:000024">
    <property type="entry name" value="B-Raf proto-oncogene serine/threonine-protein kinase"/>
    <property type="match status" value="1"/>
</dbReference>
<accession>A0A8C0VV58</accession>
<feature type="domain" description="Phorbol-ester/DAG-type" evidence="24">
    <location>
        <begin position="414"/>
        <end position="460"/>
    </location>
</feature>
<dbReference type="CDD" id="cd14149">
    <property type="entry name" value="STKc_C-Raf"/>
    <property type="match status" value="1"/>
</dbReference>
<keyword evidence="7" id="KW-0723">Serine/threonine-protein kinase</keyword>
<evidence type="ECO:0000259" key="25">
    <source>
        <dbReference type="PROSITE" id="PS50898"/>
    </source>
</evidence>
<feature type="binding site" evidence="21">
    <location>
        <position position="651"/>
    </location>
    <ligand>
        <name>ATP</name>
        <dbReference type="ChEBI" id="CHEBI:30616"/>
    </ligand>
</feature>
<dbReference type="Gene3D" id="3.10.20.90">
    <property type="entry name" value="Phosphatidylinositol 3-kinase Catalytic Subunit, Chain A, domain 1"/>
    <property type="match status" value="1"/>
</dbReference>
<evidence type="ECO:0000256" key="11">
    <source>
        <dbReference type="ARBA" id="ARBA00022741"/>
    </source>
</evidence>
<evidence type="ECO:0000259" key="24">
    <source>
        <dbReference type="PROSITE" id="PS50081"/>
    </source>
</evidence>
<reference evidence="26" key="2">
    <citation type="submission" date="2025-09" db="UniProtKB">
        <authorList>
            <consortium name="Ensembl"/>
        </authorList>
    </citation>
    <scope>IDENTIFICATION</scope>
</reference>
<evidence type="ECO:0000256" key="21">
    <source>
        <dbReference type="PROSITE-ProRule" id="PRU10141"/>
    </source>
</evidence>
<keyword evidence="9" id="KW-0808">Transferase</keyword>
<dbReference type="Ensembl" id="ENSCCET00000041558.1">
    <property type="protein sequence ID" value="ENSCCEP00000028144.1"/>
    <property type="gene ID" value="ENSCCEG00000024389.1"/>
</dbReference>
<evidence type="ECO:0000256" key="12">
    <source>
        <dbReference type="ARBA" id="ARBA00022771"/>
    </source>
</evidence>
<evidence type="ECO:0000256" key="20">
    <source>
        <dbReference type="ARBA" id="ARBA00048977"/>
    </source>
</evidence>
<dbReference type="InterPro" id="IPR001245">
    <property type="entry name" value="Ser-Thr/Tyr_kinase_cat_dom"/>
</dbReference>
<dbReference type="Pfam" id="PF02196">
    <property type="entry name" value="RBD"/>
    <property type="match status" value="1"/>
</dbReference>
<dbReference type="InterPro" id="IPR017441">
    <property type="entry name" value="Protein_kinase_ATP_BS"/>
</dbReference>
<feature type="compositionally biased region" description="Polar residues" evidence="22">
    <location>
        <begin position="573"/>
        <end position="585"/>
    </location>
</feature>
<dbReference type="GO" id="GO:0004709">
    <property type="term" value="F:MAP kinase kinase kinase activity"/>
    <property type="evidence" value="ECO:0007669"/>
    <property type="project" value="TreeGrafter"/>
</dbReference>
<dbReference type="SUPFAM" id="SSF54236">
    <property type="entry name" value="Ubiquitin-like"/>
    <property type="match status" value="1"/>
</dbReference>
<dbReference type="Pfam" id="PF00130">
    <property type="entry name" value="C1_1"/>
    <property type="match status" value="1"/>
</dbReference>
<dbReference type="SMART" id="SM00109">
    <property type="entry name" value="C1"/>
    <property type="match status" value="1"/>
</dbReference>
<dbReference type="Gene3D" id="1.10.510.10">
    <property type="entry name" value="Transferase(Phosphotransferase) domain 1"/>
    <property type="match status" value="1"/>
</dbReference>
<dbReference type="PROSITE" id="PS00108">
    <property type="entry name" value="PROTEIN_KINASE_ST"/>
    <property type="match status" value="1"/>
</dbReference>
<evidence type="ECO:0000256" key="2">
    <source>
        <dbReference type="ARBA" id="ARBA00004496"/>
    </source>
</evidence>
<dbReference type="Gene3D" id="3.30.60.20">
    <property type="match status" value="1"/>
</dbReference>
<gene>
    <name evidence="26" type="primary">RAF1</name>
</gene>
<evidence type="ECO:0000256" key="9">
    <source>
        <dbReference type="ARBA" id="ARBA00022679"/>
    </source>
</evidence>
<feature type="domain" description="Protein kinase" evidence="23">
    <location>
        <begin position="625"/>
        <end position="885"/>
    </location>
</feature>
<dbReference type="InterPro" id="IPR046349">
    <property type="entry name" value="C1-like_sf"/>
</dbReference>
<dbReference type="GO" id="GO:0005829">
    <property type="term" value="C:cytosol"/>
    <property type="evidence" value="ECO:0007669"/>
    <property type="project" value="TreeGrafter"/>
</dbReference>
<dbReference type="InterPro" id="IPR000719">
    <property type="entry name" value="Prot_kinase_dom"/>
</dbReference>
<keyword evidence="8" id="KW-0597">Phosphoprotein</keyword>
<dbReference type="InterPro" id="IPR020454">
    <property type="entry name" value="DAG/PE-bd"/>
</dbReference>
<feature type="domain" description="RBD" evidence="25">
    <location>
        <begin position="332"/>
        <end position="407"/>
    </location>
</feature>
<dbReference type="PANTHER" id="PTHR44329">
    <property type="entry name" value="SERINE/THREONINE-PROTEIN KINASE TNNI3K-RELATED"/>
    <property type="match status" value="1"/>
</dbReference>
<dbReference type="SMART" id="SM00455">
    <property type="entry name" value="RBD"/>
    <property type="match status" value="1"/>
</dbReference>
<dbReference type="InterPro" id="IPR051681">
    <property type="entry name" value="Ser/Thr_Kinases-Pseudokinases"/>
</dbReference>
<comment type="subcellular location">
    <subcellularLocation>
        <location evidence="1">Cell membrane</location>
    </subcellularLocation>
    <subcellularLocation>
        <location evidence="2">Cytoplasm</location>
    </subcellularLocation>
</comment>
<evidence type="ECO:0000256" key="22">
    <source>
        <dbReference type="SAM" id="MobiDB-lite"/>
    </source>
</evidence>
<dbReference type="PROSITE" id="PS00107">
    <property type="entry name" value="PROTEIN_KINASE_ATP"/>
    <property type="match status" value="1"/>
</dbReference>
<feature type="compositionally biased region" description="Basic and acidic residues" evidence="22">
    <location>
        <begin position="551"/>
        <end position="561"/>
    </location>
</feature>
<evidence type="ECO:0000256" key="13">
    <source>
        <dbReference type="ARBA" id="ARBA00022777"/>
    </source>
</evidence>
<dbReference type="PROSITE" id="PS50081">
    <property type="entry name" value="ZF_DAG_PE_2"/>
    <property type="match status" value="1"/>
</dbReference>
<evidence type="ECO:0000256" key="18">
    <source>
        <dbReference type="ARBA" id="ARBA00042977"/>
    </source>
</evidence>
<evidence type="ECO:0000256" key="19">
    <source>
        <dbReference type="ARBA" id="ARBA00048659"/>
    </source>
</evidence>
<dbReference type="InterPro" id="IPR002219">
    <property type="entry name" value="PKC_DAG/PE"/>
</dbReference>
<evidence type="ECO:0000313" key="26">
    <source>
        <dbReference type="Ensembl" id="ENSCCEP00000028144.1"/>
    </source>
</evidence>
<dbReference type="PANTHER" id="PTHR44329:SF22">
    <property type="entry name" value="RAF PROTO-ONCOGENE SERINE_THREONINE-PROTEIN KINASE"/>
    <property type="match status" value="1"/>
</dbReference>
<dbReference type="Proteomes" id="UP000694410">
    <property type="component" value="Unplaced"/>
</dbReference>
<dbReference type="GO" id="GO:0005524">
    <property type="term" value="F:ATP binding"/>
    <property type="evidence" value="ECO:0007669"/>
    <property type="project" value="UniProtKB-UniRule"/>
</dbReference>
<comment type="similarity">
    <text evidence="3">Belongs to the protein kinase superfamily. TKL Ser/Thr protein kinase family. RAF subfamily.</text>
</comment>
<dbReference type="SUPFAM" id="SSF57889">
    <property type="entry name" value="Cysteine-rich domain"/>
    <property type="match status" value="1"/>
</dbReference>
<keyword evidence="16" id="KW-0472">Membrane</keyword>
<dbReference type="AlphaFoldDB" id="A0A8C0VV58"/>
<feature type="region of interest" description="Disordered" evidence="22">
    <location>
        <begin position="496"/>
        <end position="611"/>
    </location>
</feature>
<proteinExistence type="inferred from homology"/>
<evidence type="ECO:0000256" key="17">
    <source>
        <dbReference type="ARBA" id="ARBA00040839"/>
    </source>
</evidence>
<keyword evidence="6" id="KW-0963">Cytoplasm</keyword>
<dbReference type="InterPro" id="IPR029071">
    <property type="entry name" value="Ubiquitin-like_domsf"/>
</dbReference>
<dbReference type="GO" id="GO:0008270">
    <property type="term" value="F:zinc ion binding"/>
    <property type="evidence" value="ECO:0007669"/>
    <property type="project" value="UniProtKB-KW"/>
</dbReference>
<keyword evidence="12" id="KW-0863">Zinc-finger</keyword>
<dbReference type="FunFam" id="1.10.510.10:FF:000036">
    <property type="entry name" value="RAF proto-oncogene serine/threonine-protein kinase"/>
    <property type="match status" value="1"/>
</dbReference>
<dbReference type="GO" id="GO:0005739">
    <property type="term" value="C:mitochondrion"/>
    <property type="evidence" value="ECO:0007669"/>
    <property type="project" value="TreeGrafter"/>
</dbReference>
<feature type="compositionally biased region" description="Polar residues" evidence="22">
    <location>
        <begin position="516"/>
        <end position="547"/>
    </location>
</feature>
<dbReference type="PROSITE" id="PS50011">
    <property type="entry name" value="PROTEIN_KINASE_DOM"/>
    <property type="match status" value="1"/>
</dbReference>
<keyword evidence="15 21" id="KW-0067">ATP-binding</keyword>
<dbReference type="SMART" id="SM00220">
    <property type="entry name" value="S_TKc"/>
    <property type="match status" value="1"/>
</dbReference>
<keyword evidence="14" id="KW-0862">Zinc</keyword>
<keyword evidence="10" id="KW-0479">Metal-binding</keyword>
<comment type="catalytic activity">
    <reaction evidence="20">
        <text>L-seryl-[protein] + ATP = O-phospho-L-seryl-[protein] + ADP + H(+)</text>
        <dbReference type="Rhea" id="RHEA:17989"/>
        <dbReference type="Rhea" id="RHEA-COMP:9863"/>
        <dbReference type="Rhea" id="RHEA-COMP:11604"/>
        <dbReference type="ChEBI" id="CHEBI:15378"/>
        <dbReference type="ChEBI" id="CHEBI:29999"/>
        <dbReference type="ChEBI" id="CHEBI:30616"/>
        <dbReference type="ChEBI" id="CHEBI:83421"/>
        <dbReference type="ChEBI" id="CHEBI:456216"/>
        <dbReference type="EC" id="2.7.11.1"/>
    </reaction>
    <physiologicalReaction direction="left-to-right" evidence="20">
        <dbReference type="Rhea" id="RHEA:17990"/>
    </physiologicalReaction>
</comment>
<reference evidence="26" key="1">
    <citation type="submission" date="2025-08" db="UniProtKB">
        <authorList>
            <consortium name="Ensembl"/>
        </authorList>
    </citation>
    <scope>IDENTIFICATION</scope>
</reference>
<feature type="compositionally biased region" description="Low complexity" evidence="22">
    <location>
        <begin position="562"/>
        <end position="572"/>
    </location>
</feature>
<evidence type="ECO:0000256" key="6">
    <source>
        <dbReference type="ARBA" id="ARBA00022490"/>
    </source>
</evidence>
<evidence type="ECO:0000256" key="8">
    <source>
        <dbReference type="ARBA" id="ARBA00022553"/>
    </source>
</evidence>
<dbReference type="InterPro" id="IPR008271">
    <property type="entry name" value="Ser/Thr_kinase_AS"/>
</dbReference>
<organism evidence="26 27">
    <name type="scientific">Cyanistes caeruleus</name>
    <name type="common">Eurasian blue tit</name>
    <name type="synonym">Parus caeruleus</name>
    <dbReference type="NCBI Taxonomy" id="156563"/>
    <lineage>
        <taxon>Eukaryota</taxon>
        <taxon>Metazoa</taxon>
        <taxon>Chordata</taxon>
        <taxon>Craniata</taxon>
        <taxon>Vertebrata</taxon>
        <taxon>Euteleostomi</taxon>
        <taxon>Archelosauria</taxon>
        <taxon>Archosauria</taxon>
        <taxon>Dinosauria</taxon>
        <taxon>Saurischia</taxon>
        <taxon>Theropoda</taxon>
        <taxon>Coelurosauria</taxon>
        <taxon>Aves</taxon>
        <taxon>Neognathae</taxon>
        <taxon>Neoaves</taxon>
        <taxon>Telluraves</taxon>
        <taxon>Australaves</taxon>
        <taxon>Passeriformes</taxon>
        <taxon>Paridae</taxon>
        <taxon>Cyanistes</taxon>
    </lineage>
</organism>
<evidence type="ECO:0000259" key="23">
    <source>
        <dbReference type="PROSITE" id="PS50011"/>
    </source>
</evidence>
<dbReference type="CDD" id="cd20870">
    <property type="entry name" value="C1_A_C-Raf"/>
    <property type="match status" value="1"/>
</dbReference>
<dbReference type="CDD" id="cd17135">
    <property type="entry name" value="RBD_CRAF"/>
    <property type="match status" value="1"/>
</dbReference>
<dbReference type="PROSITE" id="PS00479">
    <property type="entry name" value="ZF_DAG_PE_1"/>
    <property type="match status" value="1"/>
</dbReference>
<dbReference type="InterPro" id="IPR003116">
    <property type="entry name" value="RBD_dom"/>
</dbReference>
<sequence length="923" mass="102903">MSVSHTFWTARKYTQAGQHSCLPTWSSVLSLVPRQAQCFLFSLISPLSWQQTPSPGRTQPSSQVSARAGVEHSQLLELYSLGAAAGAVSCAQDGQAEHSSPSQALLDSSCHLWGVKCLHTPMVFFLGAIPLCCRHVAMATDPRIVGMNNFSIRSIGNPSLGSLMQGQNRKLKRKFSPVTHVTLQGSACGPRYLCSHTEGTGDFWQAEPSLVSQLSLRTPSPRHTRLGSPSQVSFGFSLDPDLSDGAGWVWEHGSDDVLHPFVIGLHLLKGKLKARSMEHIQGAWKTISNGFGLKDSVFDGPNCISPTIVQQFGYQRRASDDGKISDTSKTSNTIRVFLPNKQRTVVNVRNGMTLHDCLMKALKVRGLQPECCAVFRLLAEPKGKKVRLDWNTDAASLIGEELRVDFLDHVPLTTHNFARKTFLKLAFCDICQKFLLNGFRCQTCGYKFHEHCSTKVPTMCVDWSNIRQLLLFPNSNISDSGVPALPPLTMRRMRESVSRIPVSSQHRYSTPHAFTFNPSNPSSEGSLSQRQRSTSTPNVHMVSTTMPVDSRIIEDAIRSHSESASPSALSGSPNNMSPTGWSQPKTPVPAQRERAPGSNTQEKNKIRPRGQRDSSYYWEIEASEVMLSTRIGSGSFGTVYKGKWHGDVAVKILKVVDPTPEQFQAFRNEVAVLRKTRHVNILLFMGYMTKDNLAIVTQWCEGSSLYKHLHVQETKFQMFQLIDIARQTAQGMDYLHAKNIIHRDMKSNNIFLHEGLTVKIGDFGLATVKSRWSGSQQVEQPTGSILWMAPEVIRMQDSNPFSFQSDVYSYGIVLYELMTGELPYSHINNRDQIIFMVGRGYASPDLSKLYKNCPKAMKRLVADCLKKVREERPLFPQILSSIELLQHSLPKINRSASEPSLHRAAHTEDINSCTLTSTRLPVF</sequence>
<evidence type="ECO:0000256" key="10">
    <source>
        <dbReference type="ARBA" id="ARBA00022723"/>
    </source>
</evidence>
<dbReference type="Pfam" id="PF07714">
    <property type="entry name" value="PK_Tyr_Ser-Thr"/>
    <property type="match status" value="1"/>
</dbReference>
<dbReference type="SUPFAM" id="SSF56112">
    <property type="entry name" value="Protein kinase-like (PK-like)"/>
    <property type="match status" value="1"/>
</dbReference>
<evidence type="ECO:0000256" key="7">
    <source>
        <dbReference type="ARBA" id="ARBA00022527"/>
    </source>
</evidence>
<dbReference type="InterPro" id="IPR011009">
    <property type="entry name" value="Kinase-like_dom_sf"/>
</dbReference>
<dbReference type="PRINTS" id="PR00008">
    <property type="entry name" value="DAGPEDOMAIN"/>
</dbReference>
<keyword evidence="11 21" id="KW-0547">Nucleotide-binding</keyword>
<evidence type="ECO:0000256" key="15">
    <source>
        <dbReference type="ARBA" id="ARBA00022840"/>
    </source>
</evidence>
<dbReference type="FunFam" id="3.10.20.90:FF:000015">
    <property type="entry name" value="B-Raf proto-oncogene serine/threonine-protein kinase"/>
    <property type="match status" value="1"/>
</dbReference>
<comment type="catalytic activity">
    <reaction evidence="19">
        <text>L-threonyl-[protein] + ATP = O-phospho-L-threonyl-[protein] + ADP + H(+)</text>
        <dbReference type="Rhea" id="RHEA:46608"/>
        <dbReference type="Rhea" id="RHEA-COMP:11060"/>
        <dbReference type="Rhea" id="RHEA-COMP:11605"/>
        <dbReference type="ChEBI" id="CHEBI:15378"/>
        <dbReference type="ChEBI" id="CHEBI:30013"/>
        <dbReference type="ChEBI" id="CHEBI:30616"/>
        <dbReference type="ChEBI" id="CHEBI:61977"/>
        <dbReference type="ChEBI" id="CHEBI:456216"/>
        <dbReference type="EC" id="2.7.11.1"/>
    </reaction>
    <physiologicalReaction direction="left-to-right" evidence="19">
        <dbReference type="Rhea" id="RHEA:46609"/>
    </physiologicalReaction>
</comment>
<evidence type="ECO:0000256" key="1">
    <source>
        <dbReference type="ARBA" id="ARBA00004236"/>
    </source>
</evidence>
<dbReference type="GO" id="GO:0005886">
    <property type="term" value="C:plasma membrane"/>
    <property type="evidence" value="ECO:0007669"/>
    <property type="project" value="UniProtKB-SubCell"/>
</dbReference>
<name>A0A8C0VV58_CYACU</name>
<evidence type="ECO:0000313" key="27">
    <source>
        <dbReference type="Proteomes" id="UP000694410"/>
    </source>
</evidence>